<reference evidence="2" key="1">
    <citation type="submission" date="2023-05" db="EMBL/GenBank/DDBJ databases">
        <authorList>
            <person name="Stuckert A."/>
        </authorList>
    </citation>
    <scope>NUCLEOTIDE SEQUENCE</scope>
</reference>
<feature type="compositionally biased region" description="Acidic residues" evidence="1">
    <location>
        <begin position="296"/>
        <end position="308"/>
    </location>
</feature>
<proteinExistence type="predicted"/>
<evidence type="ECO:0000313" key="2">
    <source>
        <dbReference type="EMBL" id="CAI9573192.1"/>
    </source>
</evidence>
<gene>
    <name evidence="2" type="ORF">SPARVUS_LOCUS7601875</name>
</gene>
<dbReference type="InterPro" id="IPR029676">
    <property type="entry name" value="CFAP221"/>
</dbReference>
<dbReference type="PANTHER" id="PTHR46500">
    <property type="entry name" value="CILIA- AND FLAGELLA-ASSOCIATED PROTEIN 221"/>
    <property type="match status" value="1"/>
</dbReference>
<feature type="region of interest" description="Disordered" evidence="1">
    <location>
        <begin position="293"/>
        <end position="347"/>
    </location>
</feature>
<accession>A0ABN9DL56</accession>
<evidence type="ECO:0000313" key="3">
    <source>
        <dbReference type="Proteomes" id="UP001162483"/>
    </source>
</evidence>
<comment type="caution">
    <text evidence="2">The sequence shown here is derived from an EMBL/GenBank/DDBJ whole genome shotgun (WGS) entry which is preliminary data.</text>
</comment>
<dbReference type="EMBL" id="CATNWA010014545">
    <property type="protein sequence ID" value="CAI9573192.1"/>
    <property type="molecule type" value="Genomic_DNA"/>
</dbReference>
<dbReference type="Proteomes" id="UP001162483">
    <property type="component" value="Unassembled WGS sequence"/>
</dbReference>
<organism evidence="2 3">
    <name type="scientific">Staurois parvus</name>
    <dbReference type="NCBI Taxonomy" id="386267"/>
    <lineage>
        <taxon>Eukaryota</taxon>
        <taxon>Metazoa</taxon>
        <taxon>Chordata</taxon>
        <taxon>Craniata</taxon>
        <taxon>Vertebrata</taxon>
        <taxon>Euteleostomi</taxon>
        <taxon>Amphibia</taxon>
        <taxon>Batrachia</taxon>
        <taxon>Anura</taxon>
        <taxon>Neobatrachia</taxon>
        <taxon>Ranoidea</taxon>
        <taxon>Ranidae</taxon>
        <taxon>Staurois</taxon>
    </lineage>
</organism>
<name>A0ABN9DL56_9NEOB</name>
<sequence>MSTKISTSPPTSGIIPGNGAVDVEVTFTPSSYGTAQISLELSISEFNAKPYICVFTGTCSPNLSAVKEESEKVKVSSMASLKGPEKAALRISRKKRHLQSLQQNASRVIEFHDLRFPLNLSNPHAVATVLNQQPGKVRLKDMREGLTCAGKKTRQEKETLFQQVVQQNVAEEEANQLRWQIHRGSDPASPRQRQRIRDERLSAEDEYQVMSGNPDLQRECRRPCVSAVSKRVLRRSDQLLTVQPQFDLYLNELWANRNRALRRFQQAARKVLVRCRVNRRLGRLRKLLQRLRAEPEGDGPIDSSDEESIPSPTNQILFYDFPPYPAEPRDRLLEVSAESPHNQPLSS</sequence>
<keyword evidence="3" id="KW-1185">Reference proteome</keyword>
<feature type="region of interest" description="Disordered" evidence="1">
    <location>
        <begin position="181"/>
        <end position="201"/>
    </location>
</feature>
<evidence type="ECO:0000256" key="1">
    <source>
        <dbReference type="SAM" id="MobiDB-lite"/>
    </source>
</evidence>
<protein>
    <submittedName>
        <fullName evidence="2">Uncharacterized protein</fullName>
    </submittedName>
</protein>
<dbReference type="PANTHER" id="PTHR46500:SF1">
    <property type="entry name" value="CILIA- AND FLAGELLA-ASSOCIATED PROTEIN 221"/>
    <property type="match status" value="1"/>
</dbReference>